<dbReference type="AlphaFoldDB" id="A0A5K7ZUV3"/>
<evidence type="ECO:0000313" key="1">
    <source>
        <dbReference type="EMBL" id="BBO83936.1"/>
    </source>
</evidence>
<protein>
    <recommendedName>
        <fullName evidence="3">DUF4258 domain-containing protein</fullName>
    </recommendedName>
</protein>
<evidence type="ECO:0008006" key="3">
    <source>
        <dbReference type="Google" id="ProtNLM"/>
    </source>
</evidence>
<name>A0A5K7ZUV3_9BACT</name>
<sequence length="109" mass="12281">MKISKTLEQIMALVKRKEVMISDHGYDELAEDAIFVKDIISGVANGVVVEDYPDYFKGSCVLVLQKDRQGNPIHAVWGIPKGSSSPAVLVTAYRPDPNRWSDDFMRRKQ</sequence>
<dbReference type="RefSeq" id="WP_173179721.1">
    <property type="nucleotide sequence ID" value="NZ_AP021876.1"/>
</dbReference>
<dbReference type="InterPro" id="IPR025354">
    <property type="entry name" value="DUF4258"/>
</dbReference>
<dbReference type="Proteomes" id="UP000425960">
    <property type="component" value="Chromosome"/>
</dbReference>
<accession>A0A5K7ZUV3</accession>
<dbReference type="EMBL" id="AP021876">
    <property type="protein sequence ID" value="BBO83936.1"/>
    <property type="molecule type" value="Genomic_DNA"/>
</dbReference>
<proteinExistence type="predicted"/>
<dbReference type="KEGG" id="dov:DSCO28_45020"/>
<gene>
    <name evidence="1" type="ORF">DSCO28_45020</name>
</gene>
<evidence type="ECO:0000313" key="2">
    <source>
        <dbReference type="Proteomes" id="UP000425960"/>
    </source>
</evidence>
<organism evidence="1 2">
    <name type="scientific">Desulfosarcina ovata subsp. sediminis</name>
    <dbReference type="NCBI Taxonomy" id="885957"/>
    <lineage>
        <taxon>Bacteria</taxon>
        <taxon>Pseudomonadati</taxon>
        <taxon>Thermodesulfobacteriota</taxon>
        <taxon>Desulfobacteria</taxon>
        <taxon>Desulfobacterales</taxon>
        <taxon>Desulfosarcinaceae</taxon>
        <taxon>Desulfosarcina</taxon>
    </lineage>
</organism>
<reference evidence="1 2" key="1">
    <citation type="submission" date="2019-11" db="EMBL/GenBank/DDBJ databases">
        <title>Comparative genomics of hydrocarbon-degrading Desulfosarcina strains.</title>
        <authorList>
            <person name="Watanabe M."/>
            <person name="Kojima H."/>
            <person name="Fukui M."/>
        </authorList>
    </citation>
    <scope>NUCLEOTIDE SEQUENCE [LARGE SCALE GENOMIC DNA]</scope>
    <source>
        <strain evidence="1 2">28bB2T</strain>
    </source>
</reference>
<dbReference type="Pfam" id="PF14076">
    <property type="entry name" value="DUF4258"/>
    <property type="match status" value="1"/>
</dbReference>